<reference evidence="2" key="1">
    <citation type="journal article" date="2014" name="PLoS ONE">
        <title>Proteomic Analysis of Cattle Tick Rhipicephalus (Boophilus) microplus Saliva: A Comparison between Partially and Fully Engorged Females.</title>
        <authorList>
            <person name="Tirloni L."/>
            <person name="Reck J."/>
            <person name="Terra R.M."/>
            <person name="Martins J.R."/>
            <person name="Mulenga A."/>
            <person name="Sherman N.E."/>
            <person name="Fox J.W."/>
            <person name="Yates J.R.III."/>
            <person name="Termignoni C."/>
            <person name="Pinto A.F."/>
            <person name="da Silva Vaz I.Jr."/>
        </authorList>
    </citation>
    <scope>NUCLEOTIDE SEQUENCE</scope>
</reference>
<dbReference type="InterPro" id="IPR002970">
    <property type="entry name" value="Tick_his-bd"/>
</dbReference>
<dbReference type="OrthoDB" id="6491826at2759"/>
<sequence length="185" mass="20896">MARVFLFALISFSLNMIVVTKLGLPGGPQKLTHDTADTVKVFQSFPYVVSVTDSNNDTIFECMEANRTEFDPVAKTATFVWIFQAPDSPDRVEVPLPQKAGQEPGTVEFLDPFDQTLREGKIYYTDYETCAILDFEVYGHQCALWVRRDVVKSLSKECIDQFEDTCGVVVPENRRIHCGDEGIKK</sequence>
<accession>A0A034WX92</accession>
<dbReference type="VEuPathDB" id="VectorBase:LOC119173328"/>
<keyword evidence="1" id="KW-0732">Signal</keyword>
<dbReference type="AlphaFoldDB" id="A0A034WX92"/>
<name>A0A034WX92_RHIMP</name>
<dbReference type="SUPFAM" id="SSF50814">
    <property type="entry name" value="Lipocalins"/>
    <property type="match status" value="1"/>
</dbReference>
<feature type="chain" id="PRO_5035982682" evidence="1">
    <location>
        <begin position="21"/>
        <end position="185"/>
    </location>
</feature>
<dbReference type="GO" id="GO:0043176">
    <property type="term" value="F:amine binding"/>
    <property type="evidence" value="ECO:0007669"/>
    <property type="project" value="InterPro"/>
</dbReference>
<dbReference type="Gene3D" id="2.40.128.20">
    <property type="match status" value="1"/>
</dbReference>
<dbReference type="InterPro" id="IPR012674">
    <property type="entry name" value="Calycin"/>
</dbReference>
<evidence type="ECO:0000256" key="1">
    <source>
        <dbReference type="SAM" id="SignalP"/>
    </source>
</evidence>
<evidence type="ECO:0000313" key="3">
    <source>
        <dbReference type="EMBL" id="NOV36359.1"/>
    </source>
</evidence>
<dbReference type="Pfam" id="PF02098">
    <property type="entry name" value="His_binding"/>
    <property type="match status" value="1"/>
</dbReference>
<feature type="signal peptide" evidence="1">
    <location>
        <begin position="1"/>
        <end position="20"/>
    </location>
</feature>
<reference evidence="3" key="2">
    <citation type="submission" date="2019-09" db="EMBL/GenBank/DDBJ databases">
        <title>Organ-specific transcriptomic study of the physiology of the cattle tick, Rhipicephalus microplus.</title>
        <authorList>
            <person name="Tirloni L."/>
            <person name="Braz G."/>
            <person name="Gandara A.C.P."/>
            <person name="Sabadin G.A."/>
            <person name="da Silva R.M."/>
            <person name="Guizzo M.G."/>
            <person name="Machado J.A."/>
            <person name="Costa E.P."/>
            <person name="Gomes H.F."/>
            <person name="Moraes J."/>
            <person name="Mota M.B.S."/>
            <person name="Mesquita R.D."/>
            <person name="Alvarenga P.H."/>
            <person name="Alves F."/>
            <person name="Seixas A."/>
            <person name="da Fonseca R.N."/>
            <person name="Fogaca A."/>
            <person name="Logullo C."/>
            <person name="Tanaka A."/>
            <person name="Daffre S."/>
            <person name="Termignoni C."/>
            <person name="Vaz I.S.Jr."/>
            <person name="Oliveira P.L."/>
            <person name="Ribeiro J.M."/>
        </authorList>
    </citation>
    <scope>NUCLEOTIDE SEQUENCE</scope>
    <source>
        <strain evidence="3">Porto Alegre</strain>
    </source>
</reference>
<proteinExistence type="predicted"/>
<evidence type="ECO:0000313" key="2">
    <source>
        <dbReference type="EMBL" id="JAC58972.1"/>
    </source>
</evidence>
<dbReference type="EMBL" id="GBBR01000090">
    <property type="protein sequence ID" value="JAC58972.1"/>
    <property type="molecule type" value="Transcribed_RNA"/>
</dbReference>
<dbReference type="GO" id="GO:0030682">
    <property type="term" value="P:symbiont-mediated perturbation of host defenses"/>
    <property type="evidence" value="ECO:0007669"/>
    <property type="project" value="InterPro"/>
</dbReference>
<dbReference type="EMBL" id="GHWJ01003622">
    <property type="protein sequence ID" value="NOV36359.1"/>
    <property type="molecule type" value="Transcribed_RNA"/>
</dbReference>
<organism evidence="2">
    <name type="scientific">Rhipicephalus microplus</name>
    <name type="common">Cattle tick</name>
    <name type="synonym">Boophilus microplus</name>
    <dbReference type="NCBI Taxonomy" id="6941"/>
    <lineage>
        <taxon>Eukaryota</taxon>
        <taxon>Metazoa</taxon>
        <taxon>Ecdysozoa</taxon>
        <taxon>Arthropoda</taxon>
        <taxon>Chelicerata</taxon>
        <taxon>Arachnida</taxon>
        <taxon>Acari</taxon>
        <taxon>Parasitiformes</taxon>
        <taxon>Ixodida</taxon>
        <taxon>Ixodoidea</taxon>
        <taxon>Ixodidae</taxon>
        <taxon>Rhipicephalinae</taxon>
        <taxon>Rhipicephalus</taxon>
        <taxon>Boophilus</taxon>
    </lineage>
</organism>
<dbReference type="SMR" id="A0A034WX92"/>
<protein>
    <submittedName>
        <fullName evidence="2">Lipocalin 34</fullName>
    </submittedName>
    <submittedName>
        <fullName evidence="3">Putative lipocalin-5 1</fullName>
    </submittedName>
</protein>